<dbReference type="Pfam" id="PF00583">
    <property type="entry name" value="Acetyltransf_1"/>
    <property type="match status" value="1"/>
</dbReference>
<dbReference type="InterPro" id="IPR000182">
    <property type="entry name" value="GNAT_dom"/>
</dbReference>
<dbReference type="AlphaFoldDB" id="A0A3L7K374"/>
<dbReference type="PANTHER" id="PTHR10545:SF29">
    <property type="entry name" value="GH14572P-RELATED"/>
    <property type="match status" value="1"/>
</dbReference>
<dbReference type="GO" id="GO:0008080">
    <property type="term" value="F:N-acetyltransferase activity"/>
    <property type="evidence" value="ECO:0007669"/>
    <property type="project" value="UniProtKB-ARBA"/>
</dbReference>
<reference evidence="4 5" key="1">
    <citation type="submission" date="2018-10" db="EMBL/GenBank/DDBJ databases">
        <title>Falsibacillus sp. genome draft.</title>
        <authorList>
            <person name="Shi S."/>
        </authorList>
    </citation>
    <scope>NUCLEOTIDE SEQUENCE [LARGE SCALE GENOMIC DNA]</scope>
    <source>
        <strain evidence="4 5">GY 10110</strain>
    </source>
</reference>
<proteinExistence type="predicted"/>
<dbReference type="OrthoDB" id="9792929at2"/>
<dbReference type="SUPFAM" id="SSF55729">
    <property type="entry name" value="Acyl-CoA N-acyltransferases (Nat)"/>
    <property type="match status" value="1"/>
</dbReference>
<organism evidence="4 5">
    <name type="scientific">Falsibacillus albus</name>
    <dbReference type="NCBI Taxonomy" id="2478915"/>
    <lineage>
        <taxon>Bacteria</taxon>
        <taxon>Bacillati</taxon>
        <taxon>Bacillota</taxon>
        <taxon>Bacilli</taxon>
        <taxon>Bacillales</taxon>
        <taxon>Bacillaceae</taxon>
        <taxon>Falsibacillus</taxon>
    </lineage>
</organism>
<name>A0A3L7K374_9BACI</name>
<dbReference type="PROSITE" id="PS51186">
    <property type="entry name" value="GNAT"/>
    <property type="match status" value="1"/>
</dbReference>
<keyword evidence="5" id="KW-1185">Reference proteome</keyword>
<keyword evidence="2" id="KW-0012">Acyltransferase</keyword>
<evidence type="ECO:0000256" key="2">
    <source>
        <dbReference type="ARBA" id="ARBA00023315"/>
    </source>
</evidence>
<dbReference type="CDD" id="cd04301">
    <property type="entry name" value="NAT_SF"/>
    <property type="match status" value="1"/>
</dbReference>
<dbReference type="PANTHER" id="PTHR10545">
    <property type="entry name" value="DIAMINE N-ACETYLTRANSFERASE"/>
    <property type="match status" value="1"/>
</dbReference>
<accession>A0A3L7K374</accession>
<dbReference type="EMBL" id="RCVZ01000002">
    <property type="protein sequence ID" value="RLQ97503.1"/>
    <property type="molecule type" value="Genomic_DNA"/>
</dbReference>
<evidence type="ECO:0000313" key="5">
    <source>
        <dbReference type="Proteomes" id="UP000276770"/>
    </source>
</evidence>
<dbReference type="RefSeq" id="WP_121679453.1">
    <property type="nucleotide sequence ID" value="NZ_RCVZ01000002.1"/>
</dbReference>
<sequence>MVMIRKAAVEDLMPLKELMLQYIVDFYKRPKPDENELNKLILAMQSNPSIGEQFVAIDGDSLIGFATLYYTFSTTRVKKMAILNDLFVSAKHRGCGAGEALFRQSRHRAHEADCASMTWQTALDNKRAQSLYEKMGGQNVNDCWIHYEIDL</sequence>
<dbReference type="InterPro" id="IPR051016">
    <property type="entry name" value="Diverse_Substrate_AcTransf"/>
</dbReference>
<protein>
    <submittedName>
        <fullName evidence="4">GNAT family N-acetyltransferase</fullName>
    </submittedName>
</protein>
<dbReference type="InterPro" id="IPR016181">
    <property type="entry name" value="Acyl_CoA_acyltransferase"/>
</dbReference>
<dbReference type="Proteomes" id="UP000276770">
    <property type="component" value="Unassembled WGS sequence"/>
</dbReference>
<feature type="domain" description="N-acetyltransferase" evidence="3">
    <location>
        <begin position="2"/>
        <end position="151"/>
    </location>
</feature>
<gene>
    <name evidence="4" type="ORF">D9X91_04975</name>
</gene>
<evidence type="ECO:0000313" key="4">
    <source>
        <dbReference type="EMBL" id="RLQ97503.1"/>
    </source>
</evidence>
<dbReference type="Gene3D" id="3.40.630.30">
    <property type="match status" value="1"/>
</dbReference>
<evidence type="ECO:0000259" key="3">
    <source>
        <dbReference type="PROSITE" id="PS51186"/>
    </source>
</evidence>
<evidence type="ECO:0000256" key="1">
    <source>
        <dbReference type="ARBA" id="ARBA00022679"/>
    </source>
</evidence>
<keyword evidence="1 4" id="KW-0808">Transferase</keyword>
<comment type="caution">
    <text evidence="4">The sequence shown here is derived from an EMBL/GenBank/DDBJ whole genome shotgun (WGS) entry which is preliminary data.</text>
</comment>